<accession>A0A1G4G760</accession>
<dbReference type="InterPro" id="IPR041268">
    <property type="entry name" value="HU-CCDC81_bac_2"/>
</dbReference>
<dbReference type="PROSITE" id="PS51724">
    <property type="entry name" value="SPOR"/>
    <property type="match status" value="1"/>
</dbReference>
<dbReference type="Pfam" id="PF05036">
    <property type="entry name" value="SPOR"/>
    <property type="match status" value="1"/>
</dbReference>
<dbReference type="RefSeq" id="WP_071136864.1">
    <property type="nucleotide sequence ID" value="NZ_DUQN01000058.1"/>
</dbReference>
<dbReference type="SUPFAM" id="SSF110997">
    <property type="entry name" value="Sporulation related repeat"/>
    <property type="match status" value="1"/>
</dbReference>
<dbReference type="Gene3D" id="3.30.70.1070">
    <property type="entry name" value="Sporulation related repeat"/>
    <property type="match status" value="1"/>
</dbReference>
<evidence type="ECO:0000256" key="1">
    <source>
        <dbReference type="SAM" id="Phobius"/>
    </source>
</evidence>
<protein>
    <recommendedName>
        <fullName evidence="2">SPOR domain-containing protein</fullName>
    </recommendedName>
</protein>
<keyword evidence="4" id="KW-1185">Reference proteome</keyword>
<keyword evidence="1" id="KW-0472">Membrane</keyword>
<keyword evidence="1" id="KW-0812">Transmembrane</keyword>
<dbReference type="KEGG" id="pmuc:ING2E5A_1545"/>
<evidence type="ECO:0000313" key="4">
    <source>
        <dbReference type="Proteomes" id="UP000178485"/>
    </source>
</evidence>
<evidence type="ECO:0000259" key="2">
    <source>
        <dbReference type="PROSITE" id="PS51724"/>
    </source>
</evidence>
<gene>
    <name evidence="3" type="ORF">ING2E5A_1545</name>
</gene>
<keyword evidence="1" id="KW-1133">Transmembrane helix</keyword>
<dbReference type="Proteomes" id="UP000178485">
    <property type="component" value="Chromosome i"/>
</dbReference>
<dbReference type="InterPro" id="IPR007730">
    <property type="entry name" value="SPOR-like_dom"/>
</dbReference>
<organism evidence="3 4">
    <name type="scientific">Petrimonas mucosa</name>
    <dbReference type="NCBI Taxonomy" id="1642646"/>
    <lineage>
        <taxon>Bacteria</taxon>
        <taxon>Pseudomonadati</taxon>
        <taxon>Bacteroidota</taxon>
        <taxon>Bacteroidia</taxon>
        <taxon>Bacteroidales</taxon>
        <taxon>Dysgonomonadaceae</taxon>
        <taxon>Petrimonas</taxon>
    </lineage>
</organism>
<dbReference type="InterPro" id="IPR036680">
    <property type="entry name" value="SPOR-like_sf"/>
</dbReference>
<dbReference type="Pfam" id="PF18175">
    <property type="entry name" value="HU-CCDC81_bac_2"/>
    <property type="match status" value="1"/>
</dbReference>
<feature type="transmembrane region" description="Helical" evidence="1">
    <location>
        <begin position="160"/>
        <end position="178"/>
    </location>
</feature>
<dbReference type="AlphaFoldDB" id="A0A1G4G760"/>
<dbReference type="GO" id="GO:0042834">
    <property type="term" value="F:peptidoglycan binding"/>
    <property type="evidence" value="ECO:0007669"/>
    <property type="project" value="InterPro"/>
</dbReference>
<evidence type="ECO:0000313" key="3">
    <source>
        <dbReference type="EMBL" id="SCM57866.1"/>
    </source>
</evidence>
<dbReference type="InterPro" id="IPR040495">
    <property type="entry name" value="HU-CCDC81_bac_1"/>
</dbReference>
<dbReference type="Pfam" id="PF18174">
    <property type="entry name" value="HU-CCDC81_bac_1"/>
    <property type="match status" value="1"/>
</dbReference>
<proteinExistence type="predicted"/>
<sequence length="319" mass="36006">MKQLISHIEFLLHTHNCVIVPSLGGFVVNTTPARRDGISAFTPPESELVFNRELSHNDGLLVESYMRTDNISFENATKKINDAVRQIMNQLRTERFVDLGDLGSFRMVDDLRFVYQSNPFVRPEYFGLSRASLQPIIQLQTADRRNSEDGSRKSVVRKTGIVAAVAAVVTAIMLLFPVQDSPLRHQTAQLIAISSPSLHLTKEVKASKEVTTSNKSEEVGRESVAVAAQQEERRLDERISVPEGPRFYIVTGVYEVPEIADNMINLLKSEGYSDASFFKRPNRTTVYAASFSTREEADQHLKQLKQNFPNHQDAWILKK</sequence>
<feature type="domain" description="SPOR" evidence="2">
    <location>
        <begin position="241"/>
        <end position="318"/>
    </location>
</feature>
<dbReference type="STRING" id="1642646.ING2E5A_1545"/>
<dbReference type="EMBL" id="LT608328">
    <property type="protein sequence ID" value="SCM57866.1"/>
    <property type="molecule type" value="Genomic_DNA"/>
</dbReference>
<name>A0A1G4G760_9BACT</name>
<reference evidence="3 4" key="1">
    <citation type="submission" date="2016-08" db="EMBL/GenBank/DDBJ databases">
        <authorList>
            <person name="Seilhamer J.J."/>
        </authorList>
    </citation>
    <scope>NUCLEOTIDE SEQUENCE [LARGE SCALE GENOMIC DNA]</scope>
    <source>
        <strain evidence="3">ING2-E5A</strain>
    </source>
</reference>